<dbReference type="STRING" id="190721.ACS15_2668"/>
<name>A0A191ZYW7_9RALS</name>
<dbReference type="EMBL" id="CP016022">
    <property type="protein sequence ID" value="ANJ73319.1"/>
    <property type="molecule type" value="Genomic_DNA"/>
</dbReference>
<dbReference type="OrthoDB" id="9800421at2"/>
<organism evidence="1 2">
    <name type="scientific">Ralstonia insidiosa</name>
    <dbReference type="NCBI Taxonomy" id="190721"/>
    <lineage>
        <taxon>Bacteria</taxon>
        <taxon>Pseudomonadati</taxon>
        <taxon>Pseudomonadota</taxon>
        <taxon>Betaproteobacteria</taxon>
        <taxon>Burkholderiales</taxon>
        <taxon>Burkholderiaceae</taxon>
        <taxon>Ralstonia</taxon>
    </lineage>
</organism>
<sequence length="182" mass="20176">MSKIIKLQNGAPQIVADEWTVLRAPEGGELTQADVDAATHAIVPLAFWQANRDALLTRARAGTLAVWLAPDDEPFALEADLPNLPLVAVDFPVFRDGRGYSTAFLLRQRLGFTRELRAIGDVLRDQLDFMRRCGFDAYAVRADKSIEDALHGFGEISVRYQGAIDEPRPLFRRERAPEASAA</sequence>
<keyword evidence="2" id="KW-1185">Reference proteome</keyword>
<evidence type="ECO:0000313" key="1">
    <source>
        <dbReference type="EMBL" id="ANJ73319.1"/>
    </source>
</evidence>
<proteinExistence type="predicted"/>
<dbReference type="PIRSF" id="PIRSF030820">
    <property type="entry name" value="UCP030820"/>
    <property type="match status" value="1"/>
</dbReference>
<protein>
    <submittedName>
        <fullName evidence="1">Oxidoreductase</fullName>
    </submittedName>
</protein>
<evidence type="ECO:0000313" key="2">
    <source>
        <dbReference type="Proteomes" id="UP000078572"/>
    </source>
</evidence>
<dbReference type="Pfam" id="PF06073">
    <property type="entry name" value="DUF934"/>
    <property type="match status" value="1"/>
</dbReference>
<gene>
    <name evidence="1" type="ORF">A9Y76_12925</name>
</gene>
<dbReference type="RefSeq" id="WP_064804634.1">
    <property type="nucleotide sequence ID" value="NZ_CP016022.1"/>
</dbReference>
<dbReference type="AlphaFoldDB" id="A0A191ZYW7"/>
<dbReference type="InterPro" id="IPR008318">
    <property type="entry name" value="UCP030820"/>
</dbReference>
<dbReference type="Proteomes" id="UP000078572">
    <property type="component" value="Chromosome 1"/>
</dbReference>
<dbReference type="GeneID" id="61526917"/>
<accession>A0A191ZYW7</accession>
<reference evidence="2" key="1">
    <citation type="submission" date="2016-06" db="EMBL/GenBank/DDBJ databases">
        <authorList>
            <person name="Xu Y."/>
            <person name="Nagy A."/>
            <person name="Yan X."/>
            <person name="Kim S.W."/>
            <person name="Haley B."/>
            <person name="Liu N.T."/>
            <person name="Nou X."/>
        </authorList>
    </citation>
    <scope>NUCLEOTIDE SEQUENCE [LARGE SCALE GENOMIC DNA]</scope>
    <source>
        <strain evidence="2">ATCC 49129</strain>
    </source>
</reference>